<evidence type="ECO:0000259" key="4">
    <source>
        <dbReference type="Pfam" id="PF01645"/>
    </source>
</evidence>
<reference evidence="5" key="1">
    <citation type="submission" date="2020-03" db="EMBL/GenBank/DDBJ databases">
        <title>Solimonas marina sp. nov., isolated from deep seawater of the Pacific Ocean.</title>
        <authorList>
            <person name="Liu X."/>
            <person name="Lai Q."/>
            <person name="Sun F."/>
            <person name="Gai Y."/>
            <person name="Li G."/>
            <person name="Shao Z."/>
        </authorList>
    </citation>
    <scope>NUCLEOTIDE SEQUENCE</scope>
    <source>
        <strain evidence="5">C16B3</strain>
    </source>
</reference>
<comment type="similarity">
    <text evidence="1 2">Belongs to the glutamate synthase family.</text>
</comment>
<dbReference type="Proteomes" id="UP000653472">
    <property type="component" value="Unassembled WGS sequence"/>
</dbReference>
<dbReference type="CDD" id="cd02808">
    <property type="entry name" value="GltS_FMN"/>
    <property type="match status" value="1"/>
</dbReference>
<accession>A0A970B6G1</accession>
<name>A0A970B6G1_9GAMM</name>
<comment type="caution">
    <text evidence="5">The sequence shown here is derived from an EMBL/GenBank/DDBJ whole genome shotgun (WGS) entry which is preliminary data.</text>
</comment>
<dbReference type="FunFam" id="3.20.20.70:FF:000156">
    <property type="entry name" value="Glutamate synthase domain protein"/>
    <property type="match status" value="1"/>
</dbReference>
<keyword evidence="6" id="KW-1185">Reference proteome</keyword>
<dbReference type="Pfam" id="PF01645">
    <property type="entry name" value="Glu_synthase"/>
    <property type="match status" value="1"/>
</dbReference>
<evidence type="ECO:0000313" key="6">
    <source>
        <dbReference type="Proteomes" id="UP000653472"/>
    </source>
</evidence>
<dbReference type="EMBL" id="JAAVXB010000015">
    <property type="protein sequence ID" value="NKF24442.1"/>
    <property type="molecule type" value="Genomic_DNA"/>
</dbReference>
<proteinExistence type="inferred from homology"/>
<dbReference type="InterPro" id="IPR013785">
    <property type="entry name" value="Aldolase_TIM"/>
</dbReference>
<gene>
    <name evidence="5" type="ORF">G7Y82_19195</name>
</gene>
<dbReference type="GO" id="GO:0015930">
    <property type="term" value="F:glutamate synthase activity"/>
    <property type="evidence" value="ECO:0007669"/>
    <property type="project" value="InterPro"/>
</dbReference>
<dbReference type="PIRSF" id="PIRSF500060">
    <property type="entry name" value="UCP500060"/>
    <property type="match status" value="1"/>
</dbReference>
<feature type="region of interest" description="Disordered" evidence="3">
    <location>
        <begin position="189"/>
        <end position="210"/>
    </location>
</feature>
<evidence type="ECO:0000256" key="1">
    <source>
        <dbReference type="ARBA" id="ARBA00009716"/>
    </source>
</evidence>
<dbReference type="PANTHER" id="PTHR43819:SF1">
    <property type="entry name" value="ARCHAEAL-TYPE GLUTAMATE SYNTHASE [NADPH]"/>
    <property type="match status" value="1"/>
</dbReference>
<dbReference type="RefSeq" id="WP_168149749.1">
    <property type="nucleotide sequence ID" value="NZ_JAAVXB010000015.1"/>
</dbReference>
<evidence type="ECO:0000313" key="5">
    <source>
        <dbReference type="EMBL" id="NKF24442.1"/>
    </source>
</evidence>
<organism evidence="5 6">
    <name type="scientific">Solimonas marina</name>
    <dbReference type="NCBI Taxonomy" id="2714601"/>
    <lineage>
        <taxon>Bacteria</taxon>
        <taxon>Pseudomonadati</taxon>
        <taxon>Pseudomonadota</taxon>
        <taxon>Gammaproteobacteria</taxon>
        <taxon>Nevskiales</taxon>
        <taxon>Nevskiaceae</taxon>
        <taxon>Solimonas</taxon>
    </lineage>
</organism>
<dbReference type="PIRSF" id="PIRSF006429">
    <property type="entry name" value="GOGAT_lg_2"/>
    <property type="match status" value="1"/>
</dbReference>
<dbReference type="PANTHER" id="PTHR43819">
    <property type="entry name" value="ARCHAEAL-TYPE GLUTAMATE SYNTHASE [NADPH]"/>
    <property type="match status" value="1"/>
</dbReference>
<dbReference type="InterPro" id="IPR024188">
    <property type="entry name" value="GltB"/>
</dbReference>
<dbReference type="AlphaFoldDB" id="A0A970B6G1"/>
<evidence type="ECO:0000256" key="2">
    <source>
        <dbReference type="PIRNR" id="PIRNR006429"/>
    </source>
</evidence>
<protein>
    <submittedName>
        <fullName evidence="5">FMN-binding glutamate synthase family protein</fullName>
    </submittedName>
</protein>
<dbReference type="Gene3D" id="3.20.20.70">
    <property type="entry name" value="Aldolase class I"/>
    <property type="match status" value="1"/>
</dbReference>
<dbReference type="GO" id="GO:0006537">
    <property type="term" value="P:glutamate biosynthetic process"/>
    <property type="evidence" value="ECO:0007669"/>
    <property type="project" value="InterPro"/>
</dbReference>
<evidence type="ECO:0000256" key="3">
    <source>
        <dbReference type="SAM" id="MobiDB-lite"/>
    </source>
</evidence>
<dbReference type="InterPro" id="IPR027283">
    <property type="entry name" value="YerD"/>
</dbReference>
<feature type="domain" description="Glutamate synthase" evidence="4">
    <location>
        <begin position="161"/>
        <end position="483"/>
    </location>
</feature>
<dbReference type="InterPro" id="IPR002932">
    <property type="entry name" value="Glu_synthdom"/>
</dbReference>
<sequence length="548" mass="59827">MRLNSLLPSPRAVAPLLATLALLLSLAAALLLSPDWWIAVAMSGALCALGIYDAMQTTHAIRRNYPIVGNIRWLVEAARPELRQYLFESDTEATPFSRSQRSLVYQRAKSVEDARPFGTEQDVYSAGYEWINHSIQPRKLTDTDFRVTIGGERCTQPYEASLLNISAMSFGALSANAIRALNRGAQKGRFAHDTGEGSISRYHRPEEQGQPGGDLIWEIGSGYFGCRDAQGRFDADKFTKQAQGTQIKMIEIKLSQGAKPGHGGMLPAPKVTAEIAEARDVPQGQDCISPAGHSAFSTPAELLQFIDRLRTLSGGKPTGFKLALGHAWEFFGICKAMLETGILPDFIVVDGGEGGTGAAPVEFTDHIGTPLQEALQLVHNTLVGLNLRDKIRIGASGKIISAFDMARALAFGADWCNAARGFMFALGCVQSQSCHTDKCPTGVATQDPRRQRALVVPDKAERVYSFHRHTLHALGELVGAAGLKHPNDLRPHHIVRRVSHNEIRLVSTLYKFLEPGQLLRNPTAHSVYEMYWPMASAHSFDPQGLASP</sequence>
<dbReference type="SUPFAM" id="SSF51395">
    <property type="entry name" value="FMN-linked oxidoreductases"/>
    <property type="match status" value="1"/>
</dbReference>